<accession>A0ACC0WSI0</accession>
<proteinExistence type="predicted"/>
<evidence type="ECO:0000313" key="1">
    <source>
        <dbReference type="EMBL" id="KAI9920838.1"/>
    </source>
</evidence>
<organism evidence="1 2">
    <name type="scientific">Peronosclerospora sorghi</name>
    <dbReference type="NCBI Taxonomy" id="230839"/>
    <lineage>
        <taxon>Eukaryota</taxon>
        <taxon>Sar</taxon>
        <taxon>Stramenopiles</taxon>
        <taxon>Oomycota</taxon>
        <taxon>Peronosporomycetes</taxon>
        <taxon>Peronosporales</taxon>
        <taxon>Peronosporaceae</taxon>
        <taxon>Peronosclerospora</taxon>
    </lineage>
</organism>
<name>A0ACC0WSI0_9STRA</name>
<comment type="caution">
    <text evidence="1">The sequence shown here is derived from an EMBL/GenBank/DDBJ whole genome shotgun (WGS) entry which is preliminary data.</text>
</comment>
<dbReference type="EMBL" id="CM047580">
    <property type="protein sequence ID" value="KAI9920838.1"/>
    <property type="molecule type" value="Genomic_DNA"/>
</dbReference>
<evidence type="ECO:0000313" key="2">
    <source>
        <dbReference type="Proteomes" id="UP001163321"/>
    </source>
</evidence>
<gene>
    <name evidence="1" type="ORF">PsorP6_002097</name>
</gene>
<protein>
    <submittedName>
        <fullName evidence="1">Uncharacterized protein</fullName>
    </submittedName>
</protein>
<dbReference type="Proteomes" id="UP001163321">
    <property type="component" value="Chromosome 1"/>
</dbReference>
<reference evidence="1 2" key="1">
    <citation type="journal article" date="2022" name="bioRxiv">
        <title>The genome of the oomycete Peronosclerospora sorghi, a cosmopolitan pathogen of maize and sorghum, is inflated with dispersed pseudogenes.</title>
        <authorList>
            <person name="Fletcher K."/>
            <person name="Martin F."/>
            <person name="Isakeit T."/>
            <person name="Cavanaugh K."/>
            <person name="Magill C."/>
            <person name="Michelmore R."/>
        </authorList>
    </citation>
    <scope>NUCLEOTIDE SEQUENCE [LARGE SCALE GENOMIC DNA]</scope>
    <source>
        <strain evidence="1">P6</strain>
    </source>
</reference>
<sequence length="267" mass="29580">MGGGADPAIVPRLFAYSAPQAMKMIREVVTKACYVAMDTEYPGVVARPIGSFTTSSDYQYQTLRCNVDLLRIIQLGVAFFNEDGSYMEDVPVWQFNFKFSLSEDMYAQDSIEILKQAGIDFEKHEEQGIEVSRFGELLVPSGLVLGDHVKWVSFHGSSDFGYLLKVLTCAPLPAEEDTFFDLLHTYFPATYDLKHVAIDFDKMGGLSRLAEDLKAQCITEGSDALLTAATFFKMVEVFFEGNVENAAKYSGQLYGLGNIVANVGQTD</sequence>
<keyword evidence="2" id="KW-1185">Reference proteome</keyword>